<evidence type="ECO:0000256" key="1">
    <source>
        <dbReference type="SAM" id="Coils"/>
    </source>
</evidence>
<keyword evidence="1" id="KW-0175">Coiled coil</keyword>
<reference evidence="3 4" key="1">
    <citation type="journal article" date="2023" name="Life. Sci Alliance">
        <title>Evolutionary insights into 3D genome organization and epigenetic landscape of Vigna mungo.</title>
        <authorList>
            <person name="Junaid A."/>
            <person name="Singh B."/>
            <person name="Bhatia S."/>
        </authorList>
    </citation>
    <scope>NUCLEOTIDE SEQUENCE [LARGE SCALE GENOMIC DNA]</scope>
    <source>
        <strain evidence="3">Urdbean</strain>
    </source>
</reference>
<name>A0AAQ3MFD6_VIGMU</name>
<evidence type="ECO:0000259" key="2">
    <source>
        <dbReference type="Pfam" id="PF12776"/>
    </source>
</evidence>
<accession>A0AAQ3MFD6</accession>
<dbReference type="InterPro" id="IPR024752">
    <property type="entry name" value="Myb/SANT-like_dom"/>
</dbReference>
<protein>
    <recommendedName>
        <fullName evidence="2">Myb/SANT-like domain-containing protein</fullName>
    </recommendedName>
</protein>
<keyword evidence="4" id="KW-1185">Reference proteome</keyword>
<evidence type="ECO:0000313" key="3">
    <source>
        <dbReference type="EMBL" id="WVY89989.1"/>
    </source>
</evidence>
<sequence>MSSGRTSDFIKSEEPRKRQKCEGFEVVILSASRWARISWRWARIAVVGPGGFHAGRDLGGARRDISLMWHPNTIKGTQFSRVRSSWQLRPGEAFLHLLELVLDSGSSPFLLLESLLHHFHSIAFDAMIEETRLGNRVDGTWTTQAYINIVQNLHSCGYVAVSKSNVKNRQKVLKDRWHEVHDLSIGLSGFAWNNISMRFEAEDEVWDDLIQWRVNNIRHYDLMVELWAADRAIGSGVDLNQNMEYIPKEPIYRGYTDPTSSSPHPSVDEYSPGQTQFVPSVLSGGTLSSRGFKRKAPMVDLIDAQFDKLATSLDGFINVLGSTNVHFEKISDAVVCKVDAMENRNEILRSQTEILCRIRHSHTQRATYMTLATYVKPSVAKQLDQCRFFSSNHEMEHYVADFYTRNIVEPFYPDLIKVFYSNLKIFGNGYLLSELNVANMKYEGQKLSYANIPDDFPYDRKMTLATMRLNIFNVNAVWQHDVGNDEDEDQAHHHENHVQPPPHLSNPNMMTQMWEGVQDLQHKMQGMKQMQVQIQRIENNLANLSFDTNRQFAHLNQNIRWILESLMNWKKELLNQQDYVQFVNDKYRSWSVEIRC</sequence>
<gene>
    <name evidence="3" type="ORF">V8G54_035503</name>
</gene>
<proteinExistence type="predicted"/>
<dbReference type="EMBL" id="CP144690">
    <property type="protein sequence ID" value="WVY89989.1"/>
    <property type="molecule type" value="Genomic_DNA"/>
</dbReference>
<feature type="domain" description="Myb/SANT-like" evidence="2">
    <location>
        <begin position="120"/>
        <end position="208"/>
    </location>
</feature>
<dbReference type="PANTHER" id="PTHR46929">
    <property type="entry name" value="EXPRESSED PROTEIN"/>
    <property type="match status" value="1"/>
</dbReference>
<dbReference type="Pfam" id="PF12776">
    <property type="entry name" value="Myb_DNA-bind_3"/>
    <property type="match status" value="1"/>
</dbReference>
<organism evidence="3 4">
    <name type="scientific">Vigna mungo</name>
    <name type="common">Black gram</name>
    <name type="synonym">Phaseolus mungo</name>
    <dbReference type="NCBI Taxonomy" id="3915"/>
    <lineage>
        <taxon>Eukaryota</taxon>
        <taxon>Viridiplantae</taxon>
        <taxon>Streptophyta</taxon>
        <taxon>Embryophyta</taxon>
        <taxon>Tracheophyta</taxon>
        <taxon>Spermatophyta</taxon>
        <taxon>Magnoliopsida</taxon>
        <taxon>eudicotyledons</taxon>
        <taxon>Gunneridae</taxon>
        <taxon>Pentapetalae</taxon>
        <taxon>rosids</taxon>
        <taxon>fabids</taxon>
        <taxon>Fabales</taxon>
        <taxon>Fabaceae</taxon>
        <taxon>Papilionoideae</taxon>
        <taxon>50 kb inversion clade</taxon>
        <taxon>NPAAA clade</taxon>
        <taxon>indigoferoid/millettioid clade</taxon>
        <taxon>Phaseoleae</taxon>
        <taxon>Vigna</taxon>
    </lineage>
</organism>
<dbReference type="PANTHER" id="PTHR46929:SF4">
    <property type="entry name" value="MYB_SANT-LIKE DOMAIN-CONTAINING PROTEIN"/>
    <property type="match status" value="1"/>
</dbReference>
<feature type="coiled-coil region" evidence="1">
    <location>
        <begin position="520"/>
        <end position="547"/>
    </location>
</feature>
<evidence type="ECO:0000313" key="4">
    <source>
        <dbReference type="Proteomes" id="UP001374535"/>
    </source>
</evidence>
<dbReference type="Proteomes" id="UP001374535">
    <property type="component" value="Chromosome 11"/>
</dbReference>
<dbReference type="AlphaFoldDB" id="A0AAQ3MFD6"/>